<dbReference type="AlphaFoldDB" id="A0A9W4WME1"/>
<comment type="caution">
    <text evidence="8">The sequence shown here is derived from an EMBL/GenBank/DDBJ whole genome shotgun (WGS) entry which is preliminary data.</text>
</comment>
<keyword evidence="4 6" id="KW-1133">Transmembrane helix</keyword>
<keyword evidence="3" id="KW-0677">Repeat</keyword>
<dbReference type="InterPro" id="IPR005821">
    <property type="entry name" value="Ion_trans_dom"/>
</dbReference>
<evidence type="ECO:0000313" key="8">
    <source>
        <dbReference type="EMBL" id="CAI2172269.1"/>
    </source>
</evidence>
<feature type="transmembrane region" description="Helical" evidence="6">
    <location>
        <begin position="85"/>
        <end position="102"/>
    </location>
</feature>
<keyword evidence="2 6" id="KW-0812">Transmembrane</keyword>
<keyword evidence="9" id="KW-1185">Reference proteome</keyword>
<reference evidence="8" key="1">
    <citation type="submission" date="2022-08" db="EMBL/GenBank/DDBJ databases">
        <authorList>
            <person name="Kallberg Y."/>
            <person name="Tangrot J."/>
            <person name="Rosling A."/>
        </authorList>
    </citation>
    <scope>NUCLEOTIDE SEQUENCE</scope>
    <source>
        <strain evidence="8">Wild A</strain>
    </source>
</reference>
<evidence type="ECO:0000256" key="2">
    <source>
        <dbReference type="ARBA" id="ARBA00022692"/>
    </source>
</evidence>
<dbReference type="OrthoDB" id="2352140at2759"/>
<evidence type="ECO:0000256" key="6">
    <source>
        <dbReference type="SAM" id="Phobius"/>
    </source>
</evidence>
<feature type="domain" description="Ion transport" evidence="7">
    <location>
        <begin position="246"/>
        <end position="322"/>
    </location>
</feature>
<feature type="transmembrane region" description="Helical" evidence="6">
    <location>
        <begin position="114"/>
        <end position="135"/>
    </location>
</feature>
<comment type="subcellular location">
    <subcellularLocation>
        <location evidence="1">Membrane</location>
        <topology evidence="1">Multi-pass membrane protein</topology>
    </subcellularLocation>
</comment>
<organism evidence="8 9">
    <name type="scientific">Funneliformis geosporum</name>
    <dbReference type="NCBI Taxonomy" id="1117311"/>
    <lineage>
        <taxon>Eukaryota</taxon>
        <taxon>Fungi</taxon>
        <taxon>Fungi incertae sedis</taxon>
        <taxon>Mucoromycota</taxon>
        <taxon>Glomeromycotina</taxon>
        <taxon>Glomeromycetes</taxon>
        <taxon>Glomerales</taxon>
        <taxon>Glomeraceae</taxon>
        <taxon>Funneliformis</taxon>
    </lineage>
</organism>
<evidence type="ECO:0000259" key="7">
    <source>
        <dbReference type="Pfam" id="PF00520"/>
    </source>
</evidence>
<accession>A0A9W4WME1</accession>
<evidence type="ECO:0000256" key="1">
    <source>
        <dbReference type="ARBA" id="ARBA00004141"/>
    </source>
</evidence>
<name>A0A9W4WME1_9GLOM</name>
<dbReference type="GO" id="GO:0005216">
    <property type="term" value="F:monoatomic ion channel activity"/>
    <property type="evidence" value="ECO:0007669"/>
    <property type="project" value="InterPro"/>
</dbReference>
<dbReference type="PANTHER" id="PTHR10582:SF2">
    <property type="entry name" value="INACTIVE"/>
    <property type="match status" value="1"/>
</dbReference>
<feature type="transmembrane region" description="Helical" evidence="6">
    <location>
        <begin position="287"/>
        <end position="312"/>
    </location>
</feature>
<protein>
    <submittedName>
        <fullName evidence="8">2740_t:CDS:1</fullName>
    </submittedName>
</protein>
<feature type="transmembrane region" description="Helical" evidence="6">
    <location>
        <begin position="186"/>
        <end position="205"/>
    </location>
</feature>
<dbReference type="Proteomes" id="UP001153678">
    <property type="component" value="Unassembled WGS sequence"/>
</dbReference>
<dbReference type="GO" id="GO:0005886">
    <property type="term" value="C:plasma membrane"/>
    <property type="evidence" value="ECO:0007669"/>
    <property type="project" value="TreeGrafter"/>
</dbReference>
<evidence type="ECO:0000256" key="3">
    <source>
        <dbReference type="ARBA" id="ARBA00022737"/>
    </source>
</evidence>
<dbReference type="Pfam" id="PF00520">
    <property type="entry name" value="Ion_trans"/>
    <property type="match status" value="1"/>
</dbReference>
<proteinExistence type="predicted"/>
<evidence type="ECO:0000313" key="9">
    <source>
        <dbReference type="Proteomes" id="UP001153678"/>
    </source>
</evidence>
<sequence length="389" mass="46477">MCMILIQRSKPTKPTLSFLIPFPYYTSYPYSYSTFSYKKLPEWSIPLFDFLIPQSNPFIKANNEFYKTWNGKALINFKWRVYGKYYYITIWLIYTIFLYSFIVASSEDEETRNYFLLMSIFLGCFHLLFEFRQFIWNPYRWLLNFWNFIDLGAYLLPTVTSIIWYKNGVINPSLYSISCLILEMKFILFLRAFEPFGVYFAIILGPTSYFSEDNLGNLTEPNNPWSLTDKYYQVDRDGNINKNMTIYKVPDNYTNLFSNYANSLLAMSIFLTGDGSIFNKWSPKDNIIMIILMLLYSFIIVIFLMNLLIGLLNMAIEADNDRLNYIAQKAEILKEIELFYFLPNQKRRWKSWFPETIYYYAEVNEVKKFMDKETIDSETKKKLLNIIRI</sequence>
<evidence type="ECO:0000256" key="5">
    <source>
        <dbReference type="ARBA" id="ARBA00023136"/>
    </source>
</evidence>
<gene>
    <name evidence="8" type="ORF">FWILDA_LOCUS5494</name>
</gene>
<evidence type="ECO:0000256" key="4">
    <source>
        <dbReference type="ARBA" id="ARBA00022989"/>
    </source>
</evidence>
<dbReference type="PANTHER" id="PTHR10582">
    <property type="entry name" value="TRANSIENT RECEPTOR POTENTIAL ION CHANNEL PROTEIN"/>
    <property type="match status" value="1"/>
</dbReference>
<feature type="transmembrane region" description="Helical" evidence="6">
    <location>
        <begin position="141"/>
        <end position="165"/>
    </location>
</feature>
<dbReference type="InterPro" id="IPR024862">
    <property type="entry name" value="TRPV"/>
</dbReference>
<dbReference type="EMBL" id="CAMKVN010000918">
    <property type="protein sequence ID" value="CAI2172269.1"/>
    <property type="molecule type" value="Genomic_DNA"/>
</dbReference>
<keyword evidence="5 6" id="KW-0472">Membrane</keyword>
<dbReference type="GO" id="GO:0098703">
    <property type="term" value="P:calcium ion import across plasma membrane"/>
    <property type="evidence" value="ECO:0007669"/>
    <property type="project" value="TreeGrafter"/>
</dbReference>